<dbReference type="EMBL" id="JAGFBS010000001">
    <property type="protein sequence ID" value="KAG6381963.1"/>
    <property type="molecule type" value="Genomic_DNA"/>
</dbReference>
<keyword evidence="3" id="KW-1185">Reference proteome</keyword>
<accession>A0A8I3AFU7</accession>
<gene>
    <name evidence="2" type="ORF">JVT61DRAFT_591</name>
</gene>
<feature type="transmembrane region" description="Helical" evidence="1">
    <location>
        <begin position="6"/>
        <end position="25"/>
    </location>
</feature>
<organism evidence="2 3">
    <name type="scientific">Boletus reticuloceps</name>
    <dbReference type="NCBI Taxonomy" id="495285"/>
    <lineage>
        <taxon>Eukaryota</taxon>
        <taxon>Fungi</taxon>
        <taxon>Dikarya</taxon>
        <taxon>Basidiomycota</taxon>
        <taxon>Agaricomycotina</taxon>
        <taxon>Agaricomycetes</taxon>
        <taxon>Agaricomycetidae</taxon>
        <taxon>Boletales</taxon>
        <taxon>Boletineae</taxon>
        <taxon>Boletaceae</taxon>
        <taxon>Boletoideae</taxon>
        <taxon>Boletus</taxon>
    </lineage>
</organism>
<keyword evidence="1" id="KW-1133">Transmembrane helix</keyword>
<name>A0A8I3AFU7_9AGAM</name>
<evidence type="ECO:0000256" key="1">
    <source>
        <dbReference type="SAM" id="Phobius"/>
    </source>
</evidence>
<proteinExistence type="predicted"/>
<sequence length="126" mass="13810">MARVPISFYLNILAGIIVLFNHYVASETGDVALNKITGAAGRFYTLFRDIALTLQHGCASRLETVLCGTPLDNLLPRDTIAYLRVHYCHSPAQGLESVGDMSSDRQPHGGYYGGSDFAFVHYQPAM</sequence>
<comment type="caution">
    <text evidence="2">The sequence shown here is derived from an EMBL/GenBank/DDBJ whole genome shotgun (WGS) entry which is preliminary data.</text>
</comment>
<dbReference type="AlphaFoldDB" id="A0A8I3AFU7"/>
<reference evidence="2" key="1">
    <citation type="submission" date="2021-03" db="EMBL/GenBank/DDBJ databases">
        <title>Evolutionary innovations through gain and loss of genes in the ectomycorrhizal Boletales.</title>
        <authorList>
            <person name="Wu G."/>
            <person name="Miyauchi S."/>
            <person name="Morin E."/>
            <person name="Yang Z.-L."/>
            <person name="Xu J."/>
            <person name="Martin F.M."/>
        </authorList>
    </citation>
    <scope>NUCLEOTIDE SEQUENCE</scope>
    <source>
        <strain evidence="2">BR01</strain>
    </source>
</reference>
<evidence type="ECO:0000313" key="2">
    <source>
        <dbReference type="EMBL" id="KAG6381963.1"/>
    </source>
</evidence>
<keyword evidence="1" id="KW-0472">Membrane</keyword>
<keyword evidence="1" id="KW-0812">Transmembrane</keyword>
<protein>
    <submittedName>
        <fullName evidence="2">Uncharacterized protein</fullName>
    </submittedName>
</protein>
<dbReference type="Proteomes" id="UP000683000">
    <property type="component" value="Unassembled WGS sequence"/>
</dbReference>
<dbReference type="OrthoDB" id="2675057at2759"/>
<evidence type="ECO:0000313" key="3">
    <source>
        <dbReference type="Proteomes" id="UP000683000"/>
    </source>
</evidence>